<dbReference type="OrthoDB" id="9806411at2"/>
<evidence type="ECO:0000256" key="4">
    <source>
        <dbReference type="ARBA" id="ARBA00023274"/>
    </source>
</evidence>
<keyword evidence="8" id="KW-1185">Reference proteome</keyword>
<evidence type="ECO:0000313" key="8">
    <source>
        <dbReference type="Proteomes" id="UP000298603"/>
    </source>
</evidence>
<dbReference type="Pfam" id="PF01386">
    <property type="entry name" value="Ribosomal_L25p"/>
    <property type="match status" value="1"/>
</dbReference>
<dbReference type="GO" id="GO:0006412">
    <property type="term" value="P:translation"/>
    <property type="evidence" value="ECO:0007669"/>
    <property type="project" value="InterPro"/>
</dbReference>
<accession>A0A4D6YG06</accession>
<evidence type="ECO:0000256" key="5">
    <source>
        <dbReference type="ARBA" id="ARBA00035479"/>
    </source>
</evidence>
<dbReference type="GO" id="GO:0019843">
    <property type="term" value="F:rRNA binding"/>
    <property type="evidence" value="ECO:0007669"/>
    <property type="project" value="UniProtKB-KW"/>
</dbReference>
<dbReference type="GO" id="GO:0005840">
    <property type="term" value="C:ribosome"/>
    <property type="evidence" value="ECO:0007669"/>
    <property type="project" value="UniProtKB-KW"/>
</dbReference>
<dbReference type="InterPro" id="IPR029751">
    <property type="entry name" value="Ribosomal_L25_dom"/>
</dbReference>
<evidence type="ECO:0000256" key="1">
    <source>
        <dbReference type="ARBA" id="ARBA00022730"/>
    </source>
</evidence>
<name>A0A4D6YG06_9GAMM</name>
<evidence type="ECO:0000256" key="2">
    <source>
        <dbReference type="ARBA" id="ARBA00022884"/>
    </source>
</evidence>
<dbReference type="GO" id="GO:0003735">
    <property type="term" value="F:structural constituent of ribosome"/>
    <property type="evidence" value="ECO:0007669"/>
    <property type="project" value="InterPro"/>
</dbReference>
<dbReference type="Proteomes" id="UP000298603">
    <property type="component" value="Chromosome"/>
</dbReference>
<keyword evidence="1" id="KW-0699">rRNA-binding</keyword>
<dbReference type="RefSeq" id="WP_158349369.1">
    <property type="nucleotide sequence ID" value="NZ_CP032996.1"/>
</dbReference>
<evidence type="ECO:0000313" key="7">
    <source>
        <dbReference type="EMBL" id="QCI27103.1"/>
    </source>
</evidence>
<dbReference type="CDD" id="cd00495">
    <property type="entry name" value="Ribosomal_L25_TL5_CTC"/>
    <property type="match status" value="1"/>
</dbReference>
<organism evidence="7 8">
    <name type="scientific">Buchnera aphidicola</name>
    <name type="common">Therioaphis trifolii</name>
    <dbReference type="NCBI Taxonomy" id="1241884"/>
    <lineage>
        <taxon>Bacteria</taxon>
        <taxon>Pseudomonadati</taxon>
        <taxon>Pseudomonadota</taxon>
        <taxon>Gammaproteobacteria</taxon>
        <taxon>Enterobacterales</taxon>
        <taxon>Erwiniaceae</taxon>
        <taxon>Buchnera</taxon>
    </lineage>
</organism>
<dbReference type="SUPFAM" id="SSF50715">
    <property type="entry name" value="Ribosomal protein L25-like"/>
    <property type="match status" value="1"/>
</dbReference>
<dbReference type="EMBL" id="CP032996">
    <property type="protein sequence ID" value="QCI27103.1"/>
    <property type="molecule type" value="Genomic_DNA"/>
</dbReference>
<evidence type="ECO:0000256" key="3">
    <source>
        <dbReference type="ARBA" id="ARBA00022980"/>
    </source>
</evidence>
<protein>
    <recommendedName>
        <fullName evidence="5">50S ribosomal protein L25</fullName>
    </recommendedName>
</protein>
<dbReference type="AlphaFoldDB" id="A0A4D6YG06"/>
<evidence type="ECO:0000259" key="6">
    <source>
        <dbReference type="Pfam" id="PF01386"/>
    </source>
</evidence>
<dbReference type="InterPro" id="IPR011035">
    <property type="entry name" value="Ribosomal_bL25/Gln-tRNA_synth"/>
</dbReference>
<dbReference type="FunFam" id="2.40.240.10:FF:000002">
    <property type="entry name" value="50S ribosomal protein L25"/>
    <property type="match status" value="1"/>
</dbReference>
<sequence>MIIINGEERLKIGKSASRKLRKIDNKIPGIIYGLKKNILHISLDHDVVFNLQENEKFYTDPLMLRILGKKYLVSVQSVQRHCFKKKILHIDFLYKKH</sequence>
<keyword evidence="4" id="KW-0687">Ribonucleoprotein</keyword>
<gene>
    <name evidence="7" type="ORF">D9V81_00510</name>
</gene>
<proteinExistence type="predicted"/>
<dbReference type="NCBIfam" id="NF004612">
    <property type="entry name" value="PRK05943.1"/>
    <property type="match status" value="1"/>
</dbReference>
<dbReference type="GO" id="GO:1990904">
    <property type="term" value="C:ribonucleoprotein complex"/>
    <property type="evidence" value="ECO:0007669"/>
    <property type="project" value="UniProtKB-KW"/>
</dbReference>
<keyword evidence="2" id="KW-0694">RNA-binding</keyword>
<dbReference type="InterPro" id="IPR020056">
    <property type="entry name" value="Rbsml_bL25/Gln-tRNA_synth_N"/>
</dbReference>
<dbReference type="Gene3D" id="2.40.240.10">
    <property type="entry name" value="Ribosomal Protein L25, Chain P"/>
    <property type="match status" value="1"/>
</dbReference>
<reference evidence="7 8" key="1">
    <citation type="submission" date="2018-10" db="EMBL/GenBank/DDBJ databases">
        <title>Comparative functional genomics of the obligate endosymbiont Buchnera aphidicola.</title>
        <authorList>
            <person name="Chong R.A."/>
        </authorList>
    </citation>
    <scope>NUCLEOTIDE SEQUENCE [LARGE SCALE GENOMIC DNA]</scope>
    <source>
        <strain evidence="7 8">Tma</strain>
    </source>
</reference>
<keyword evidence="3 7" id="KW-0689">Ribosomal protein</keyword>
<feature type="domain" description="Large ribosomal subunit protein bL25 L25" evidence="6">
    <location>
        <begin position="4"/>
        <end position="92"/>
    </location>
</feature>